<proteinExistence type="predicted"/>
<evidence type="ECO:0000313" key="3">
    <source>
        <dbReference type="EMBL" id="CAA9376251.1"/>
    </source>
</evidence>
<protein>
    <recommendedName>
        <fullName evidence="2">DUF222 domain-containing protein</fullName>
    </recommendedName>
</protein>
<gene>
    <name evidence="3" type="ORF">AVDCRST_MAG75-553</name>
</gene>
<dbReference type="AlphaFoldDB" id="A0A6J4N6E7"/>
<organism evidence="3">
    <name type="scientific">uncultured Propionibacteriaceae bacterium</name>
    <dbReference type="NCBI Taxonomy" id="257457"/>
    <lineage>
        <taxon>Bacteria</taxon>
        <taxon>Bacillati</taxon>
        <taxon>Actinomycetota</taxon>
        <taxon>Actinomycetes</taxon>
        <taxon>Propionibacteriales</taxon>
        <taxon>Propionibacteriaceae</taxon>
        <taxon>environmental samples</taxon>
    </lineage>
</organism>
<feature type="domain" description="DUF222" evidence="2">
    <location>
        <begin position="39"/>
        <end position="261"/>
    </location>
</feature>
<accession>A0A6J4N6E7</accession>
<feature type="region of interest" description="Disordered" evidence="1">
    <location>
        <begin position="222"/>
        <end position="246"/>
    </location>
</feature>
<dbReference type="Pfam" id="PF02720">
    <property type="entry name" value="DUF222"/>
    <property type="match status" value="1"/>
</dbReference>
<feature type="compositionally biased region" description="Basic and acidic residues" evidence="1">
    <location>
        <begin position="236"/>
        <end position="246"/>
    </location>
</feature>
<reference evidence="3" key="1">
    <citation type="submission" date="2020-02" db="EMBL/GenBank/DDBJ databases">
        <authorList>
            <person name="Meier V. D."/>
        </authorList>
    </citation>
    <scope>NUCLEOTIDE SEQUENCE</scope>
    <source>
        <strain evidence="3">AVDCRST_MAG75</strain>
    </source>
</reference>
<dbReference type="InterPro" id="IPR003870">
    <property type="entry name" value="DUF222"/>
</dbReference>
<dbReference type="EMBL" id="CADCUO010000039">
    <property type="protein sequence ID" value="CAA9376251.1"/>
    <property type="molecule type" value="Genomic_DNA"/>
</dbReference>
<name>A0A6J4N6E7_9ACTN</name>
<sequence>MAFEHLVKAVEDGGLDHYDVPGLLKFITDFERVQNLAELVHQRVVADCDRRQVADQLNARNTRTLLAGLLRISEREAGRRVRAATAVGDRVNLQGALIGATRPALAAAQRAGEVNPEQVAIIERALDQVDRPGYDPAEIAAAEQTLTGYAADFGPRDLRRIAAKLVEVLDPDGTLPAEELAQDRRHLYLTANRDGTYTLTGRLTGCVGAALQAVLSPLAKPHIPVDDDGTPVTGDGPRDPRTGGQRLHDALDDACARLLRAVGYRLRVAHRPPSS</sequence>
<evidence type="ECO:0000256" key="1">
    <source>
        <dbReference type="SAM" id="MobiDB-lite"/>
    </source>
</evidence>
<evidence type="ECO:0000259" key="2">
    <source>
        <dbReference type="Pfam" id="PF02720"/>
    </source>
</evidence>